<dbReference type="CDD" id="cd06267">
    <property type="entry name" value="PBP1_LacI_sugar_binding-like"/>
    <property type="match status" value="1"/>
</dbReference>
<dbReference type="Pfam" id="PF13377">
    <property type="entry name" value="Peripla_BP_3"/>
    <property type="match status" value="1"/>
</dbReference>
<keyword evidence="3" id="KW-0238">DNA-binding</keyword>
<dbReference type="InterPro" id="IPR046335">
    <property type="entry name" value="LacI/GalR-like_sensor"/>
</dbReference>
<dbReference type="Pfam" id="PF00392">
    <property type="entry name" value="GntR"/>
    <property type="match status" value="1"/>
</dbReference>
<organism evidence="6 7">
    <name type="scientific">Paenibacillus albus</name>
    <dbReference type="NCBI Taxonomy" id="2495582"/>
    <lineage>
        <taxon>Bacteria</taxon>
        <taxon>Bacillati</taxon>
        <taxon>Bacillota</taxon>
        <taxon>Bacilli</taxon>
        <taxon>Bacillales</taxon>
        <taxon>Paenibacillaceae</taxon>
        <taxon>Paenibacillus</taxon>
    </lineage>
</organism>
<dbReference type="PROSITE" id="PS50949">
    <property type="entry name" value="HTH_GNTR"/>
    <property type="match status" value="1"/>
</dbReference>
<proteinExistence type="predicted"/>
<dbReference type="Proteomes" id="UP000272528">
    <property type="component" value="Chromosome"/>
</dbReference>
<dbReference type="OrthoDB" id="9799482at2"/>
<dbReference type="Gene3D" id="1.10.10.10">
    <property type="entry name" value="Winged helix-like DNA-binding domain superfamily/Winged helix DNA-binding domain"/>
    <property type="match status" value="1"/>
</dbReference>
<sequence>MSVPMKRVPLYTQIRTYIADQITQGNLKPGERLPSENELAEHFGVSRITVKGALSTLVEDGSVYRIQGKGSFVADGPQSKEPVLYPPANASASLAALVKPRKMKLISLMIPSLKTAYMVHLVQGVEKQAALGGYRVIVSLTHESVETECTLLAEADEFGVDGVIVYPIEGESYNEDILRMSLRGYPIVVIDRYLKGLETNCVCSDHFGGAYEATNHLIQSGHTRIAFLTAPAKGTSSMEDRLEGYRRALSDHGISSDPRLVFTNTDPLQIERFLRESTDVTAVFALNSSLGLKVMTAAERLEFSIPEQLSVIFFDDLEHSYRWAKRPSCVLQQEEEIGIQATKLLLSLAENPEQERKKIVLPPRLVVGGTTAPPYNFT</sequence>
<evidence type="ECO:0000256" key="2">
    <source>
        <dbReference type="ARBA" id="ARBA00023015"/>
    </source>
</evidence>
<accession>A0A3Q8X4T8</accession>
<keyword evidence="4" id="KW-0804">Transcription</keyword>
<feature type="domain" description="HTH gntR-type" evidence="5">
    <location>
        <begin position="8"/>
        <end position="76"/>
    </location>
</feature>
<dbReference type="SUPFAM" id="SSF46785">
    <property type="entry name" value="Winged helix' DNA-binding domain"/>
    <property type="match status" value="1"/>
</dbReference>
<dbReference type="AlphaFoldDB" id="A0A3Q8X4T8"/>
<dbReference type="EMBL" id="CP034437">
    <property type="protein sequence ID" value="AZN39704.1"/>
    <property type="molecule type" value="Genomic_DNA"/>
</dbReference>
<dbReference type="CDD" id="cd07377">
    <property type="entry name" value="WHTH_GntR"/>
    <property type="match status" value="1"/>
</dbReference>
<dbReference type="FunFam" id="1.10.10.10:FF:000079">
    <property type="entry name" value="GntR family transcriptional regulator"/>
    <property type="match status" value="1"/>
</dbReference>
<keyword evidence="2" id="KW-0805">Transcription regulation</keyword>
<dbReference type="GO" id="GO:0000976">
    <property type="term" value="F:transcription cis-regulatory region binding"/>
    <property type="evidence" value="ECO:0007669"/>
    <property type="project" value="TreeGrafter"/>
</dbReference>
<evidence type="ECO:0000256" key="1">
    <source>
        <dbReference type="ARBA" id="ARBA00022491"/>
    </source>
</evidence>
<dbReference type="GO" id="GO:0003700">
    <property type="term" value="F:DNA-binding transcription factor activity"/>
    <property type="evidence" value="ECO:0007669"/>
    <property type="project" value="InterPro"/>
</dbReference>
<keyword evidence="1" id="KW-0678">Repressor</keyword>
<gene>
    <name evidence="6" type="ORF">EJC50_08655</name>
</gene>
<dbReference type="KEGG" id="palb:EJC50_08655"/>
<keyword evidence="7" id="KW-1185">Reference proteome</keyword>
<dbReference type="InterPro" id="IPR000524">
    <property type="entry name" value="Tscrpt_reg_HTH_GntR"/>
</dbReference>
<dbReference type="Gene3D" id="3.40.50.2300">
    <property type="match status" value="2"/>
</dbReference>
<evidence type="ECO:0000313" key="6">
    <source>
        <dbReference type="EMBL" id="AZN39704.1"/>
    </source>
</evidence>
<evidence type="ECO:0000259" key="5">
    <source>
        <dbReference type="PROSITE" id="PS50949"/>
    </source>
</evidence>
<reference evidence="7" key="1">
    <citation type="submission" date="2018-12" db="EMBL/GenBank/DDBJ databases">
        <title>Genome sequence of Peanibacillus sp.</title>
        <authorList>
            <person name="Subramani G."/>
            <person name="Srinivasan S."/>
            <person name="Kim M.K."/>
        </authorList>
    </citation>
    <scope>NUCLEOTIDE SEQUENCE [LARGE SCALE GENOMIC DNA]</scope>
    <source>
        <strain evidence="7">18JY67-1</strain>
    </source>
</reference>
<dbReference type="InterPro" id="IPR036390">
    <property type="entry name" value="WH_DNA-bd_sf"/>
</dbReference>
<dbReference type="PANTHER" id="PTHR30146:SF95">
    <property type="entry name" value="RIBOSE OPERON REPRESSOR"/>
    <property type="match status" value="1"/>
</dbReference>
<dbReference type="PANTHER" id="PTHR30146">
    <property type="entry name" value="LACI-RELATED TRANSCRIPTIONAL REPRESSOR"/>
    <property type="match status" value="1"/>
</dbReference>
<evidence type="ECO:0000256" key="4">
    <source>
        <dbReference type="ARBA" id="ARBA00023163"/>
    </source>
</evidence>
<dbReference type="SUPFAM" id="SSF53822">
    <property type="entry name" value="Periplasmic binding protein-like I"/>
    <property type="match status" value="1"/>
</dbReference>
<dbReference type="InterPro" id="IPR036388">
    <property type="entry name" value="WH-like_DNA-bd_sf"/>
</dbReference>
<protein>
    <submittedName>
        <fullName evidence="6">GntR family transcriptional regulator</fullName>
    </submittedName>
</protein>
<dbReference type="SMART" id="SM00345">
    <property type="entry name" value="HTH_GNTR"/>
    <property type="match status" value="1"/>
</dbReference>
<dbReference type="InterPro" id="IPR028082">
    <property type="entry name" value="Peripla_BP_I"/>
</dbReference>
<dbReference type="RefSeq" id="WP_126014544.1">
    <property type="nucleotide sequence ID" value="NZ_CP034437.1"/>
</dbReference>
<dbReference type="PRINTS" id="PR00035">
    <property type="entry name" value="HTHGNTR"/>
</dbReference>
<name>A0A3Q8X4T8_9BACL</name>
<evidence type="ECO:0000256" key="3">
    <source>
        <dbReference type="ARBA" id="ARBA00023125"/>
    </source>
</evidence>
<evidence type="ECO:0000313" key="7">
    <source>
        <dbReference type="Proteomes" id="UP000272528"/>
    </source>
</evidence>